<comment type="caution">
    <text evidence="3">The sequence shown here is derived from an EMBL/GenBank/DDBJ whole genome shotgun (WGS) entry which is preliminary data.</text>
</comment>
<gene>
    <name evidence="3" type="ORF">ACFSR0_03330</name>
</gene>
<dbReference type="RefSeq" id="WP_379979894.1">
    <property type="nucleotide sequence ID" value="NZ_JBHUMO010000020.1"/>
</dbReference>
<dbReference type="PROSITE" id="PS51257">
    <property type="entry name" value="PROKAR_LIPOPROTEIN"/>
    <property type="match status" value="1"/>
</dbReference>
<keyword evidence="2" id="KW-0732">Signal</keyword>
<proteinExistence type="predicted"/>
<organism evidence="3 4">
    <name type="scientific">Enterococcus camelliae</name>
    <dbReference type="NCBI Taxonomy" id="453959"/>
    <lineage>
        <taxon>Bacteria</taxon>
        <taxon>Bacillati</taxon>
        <taxon>Bacillota</taxon>
        <taxon>Bacilli</taxon>
        <taxon>Lactobacillales</taxon>
        <taxon>Enterococcaceae</taxon>
        <taxon>Enterococcus</taxon>
    </lineage>
</organism>
<accession>A0ABW5TIT6</accession>
<evidence type="ECO:0008006" key="5">
    <source>
        <dbReference type="Google" id="ProtNLM"/>
    </source>
</evidence>
<feature type="chain" id="PRO_5045183306" description="Lipoprotein" evidence="2">
    <location>
        <begin position="27"/>
        <end position="269"/>
    </location>
</feature>
<reference evidence="4" key="1">
    <citation type="journal article" date="2019" name="Int. J. Syst. Evol. Microbiol.">
        <title>The Global Catalogue of Microorganisms (GCM) 10K type strain sequencing project: providing services to taxonomists for standard genome sequencing and annotation.</title>
        <authorList>
            <consortium name="The Broad Institute Genomics Platform"/>
            <consortium name="The Broad Institute Genome Sequencing Center for Infectious Disease"/>
            <person name="Wu L."/>
            <person name="Ma J."/>
        </authorList>
    </citation>
    <scope>NUCLEOTIDE SEQUENCE [LARGE SCALE GENOMIC DNA]</scope>
    <source>
        <strain evidence="4">TISTR 932</strain>
    </source>
</reference>
<protein>
    <recommendedName>
        <fullName evidence="5">Lipoprotein</fullName>
    </recommendedName>
</protein>
<evidence type="ECO:0000256" key="2">
    <source>
        <dbReference type="SAM" id="SignalP"/>
    </source>
</evidence>
<evidence type="ECO:0000313" key="4">
    <source>
        <dbReference type="Proteomes" id="UP001597427"/>
    </source>
</evidence>
<dbReference type="Proteomes" id="UP001597427">
    <property type="component" value="Unassembled WGS sequence"/>
</dbReference>
<name>A0ABW5TIT6_9ENTE</name>
<feature type="signal peptide" evidence="2">
    <location>
        <begin position="1"/>
        <end position="26"/>
    </location>
</feature>
<dbReference type="EMBL" id="JBHUMO010000020">
    <property type="protein sequence ID" value="MFD2728465.1"/>
    <property type="molecule type" value="Genomic_DNA"/>
</dbReference>
<evidence type="ECO:0000256" key="1">
    <source>
        <dbReference type="SAM" id="MobiDB-lite"/>
    </source>
</evidence>
<feature type="region of interest" description="Disordered" evidence="1">
    <location>
        <begin position="25"/>
        <end position="92"/>
    </location>
</feature>
<evidence type="ECO:0000313" key="3">
    <source>
        <dbReference type="EMBL" id="MFD2728465.1"/>
    </source>
</evidence>
<feature type="compositionally biased region" description="Low complexity" evidence="1">
    <location>
        <begin position="33"/>
        <end position="70"/>
    </location>
</feature>
<keyword evidence="4" id="KW-1185">Reference proteome</keyword>
<sequence>MRKRLLLGTVILALFVLGGCTHSKTATTNVSKTSNTEQSQSTNSVTEKHSSTTTTTQTTTAASTTESASTNPSKELQSAFPKEKTPTASVEHPQTDLNIAVANETNRFSVLYFDMKQSLVLNDQALNNQQPIAHFEKKSYSSEEEAKEAVNQLNGSDGVATVDLGYGITGYQQGAAGSTYLSWNEGNWSLYVQASDIEGQDPIPTAKKVVAFLEKNYLPAPKTVGQIAIHLNMNDYQANQIIWQDHKLVYTISHSDTIAALKMAVSMGQ</sequence>